<protein>
    <submittedName>
        <fullName evidence="1">Uncharacterized protein</fullName>
    </submittedName>
</protein>
<evidence type="ECO:0000313" key="2">
    <source>
        <dbReference type="Proteomes" id="UP000003082"/>
    </source>
</evidence>
<dbReference type="AlphaFoldDB" id="B9D1K0"/>
<name>B9D1K0_CAMRE</name>
<gene>
    <name evidence="1" type="ORF">CAMRE0001_0663</name>
</gene>
<comment type="caution">
    <text evidence="1">The sequence shown here is derived from an EMBL/GenBank/DDBJ whole genome shotgun (WGS) entry which is preliminary data.</text>
</comment>
<keyword evidence="2" id="KW-1185">Reference proteome</keyword>
<evidence type="ECO:0000313" key="1">
    <source>
        <dbReference type="EMBL" id="EEF14142.1"/>
    </source>
</evidence>
<proteinExistence type="predicted"/>
<sequence>MRSKFGRFLSRLNLKFAFGKTFKIKPEFYQLVGGLTVTNFTWTI</sequence>
<dbReference type="EMBL" id="ACFU01000009">
    <property type="protein sequence ID" value="EEF14142.1"/>
    <property type="molecule type" value="Genomic_DNA"/>
</dbReference>
<dbReference type="STRING" id="553218.CAMRE0001_0663"/>
<accession>B9D1K0</accession>
<dbReference type="Proteomes" id="UP000003082">
    <property type="component" value="Unassembled WGS sequence"/>
</dbReference>
<reference evidence="1 2" key="1">
    <citation type="submission" date="2008-08" db="EMBL/GenBank/DDBJ databases">
        <authorList>
            <person name="Madupu R."/>
            <person name="Durkin A.S."/>
            <person name="Torralba M."/>
            <person name="Methe B."/>
            <person name="Sutton G.G."/>
            <person name="Strausberg R.L."/>
            <person name="Nelson K.E."/>
        </authorList>
    </citation>
    <scope>NUCLEOTIDE SEQUENCE [LARGE SCALE GENOMIC DNA]</scope>
    <source>
        <strain evidence="1 2">RM3267</strain>
    </source>
</reference>
<organism evidence="1 2">
    <name type="scientific">Campylobacter rectus RM3267</name>
    <dbReference type="NCBI Taxonomy" id="553218"/>
    <lineage>
        <taxon>Bacteria</taxon>
        <taxon>Pseudomonadati</taxon>
        <taxon>Campylobacterota</taxon>
        <taxon>Epsilonproteobacteria</taxon>
        <taxon>Campylobacterales</taxon>
        <taxon>Campylobacteraceae</taxon>
        <taxon>Campylobacter</taxon>
    </lineage>
</organism>